<keyword evidence="4" id="KW-1185">Reference proteome</keyword>
<dbReference type="AlphaFoldDB" id="A0A7X1AZ63"/>
<organism evidence="3 4">
    <name type="scientific">Puniceicoccus vermicola</name>
    <dbReference type="NCBI Taxonomy" id="388746"/>
    <lineage>
        <taxon>Bacteria</taxon>
        <taxon>Pseudomonadati</taxon>
        <taxon>Verrucomicrobiota</taxon>
        <taxon>Opitutia</taxon>
        <taxon>Puniceicoccales</taxon>
        <taxon>Puniceicoccaceae</taxon>
        <taxon>Puniceicoccus</taxon>
    </lineage>
</organism>
<dbReference type="Proteomes" id="UP000525652">
    <property type="component" value="Unassembled WGS sequence"/>
</dbReference>
<keyword evidence="2" id="KW-0732">Signal</keyword>
<reference evidence="3 4" key="1">
    <citation type="submission" date="2020-07" db="EMBL/GenBank/DDBJ databases">
        <authorList>
            <person name="Feng X."/>
        </authorList>
    </citation>
    <scope>NUCLEOTIDE SEQUENCE [LARGE SCALE GENOMIC DNA]</scope>
    <source>
        <strain evidence="3 4">JCM14086</strain>
    </source>
</reference>
<name>A0A7X1AZ63_9BACT</name>
<feature type="signal peptide" evidence="2">
    <location>
        <begin position="1"/>
        <end position="21"/>
    </location>
</feature>
<evidence type="ECO:0000313" key="3">
    <source>
        <dbReference type="EMBL" id="MBC2602666.1"/>
    </source>
</evidence>
<accession>A0A7X1AZ63</accession>
<protein>
    <submittedName>
        <fullName evidence="3">Uncharacterized protein</fullName>
    </submittedName>
</protein>
<proteinExistence type="predicted"/>
<dbReference type="EMBL" id="JACHVA010000101">
    <property type="protein sequence ID" value="MBC2602666.1"/>
    <property type="molecule type" value="Genomic_DNA"/>
</dbReference>
<evidence type="ECO:0000256" key="2">
    <source>
        <dbReference type="SAM" id="SignalP"/>
    </source>
</evidence>
<sequence>MHILIQSLLGSAMILGVSTIAATSSPYAHLNAQEDGGPAVYGDNTFTLKGDSLVSESLSLRYPVAQQARIYTLGGSVRGAGMLAELQPDADGTVRVVVARQTNISNQENEPYTPIALARLIAPDGSLADYAEFTDQPDSISVRELTAKDAAPGIWRVSFSGGRSNDLIEFRLPETEIWGVRGEMSLGTTDSTPGVSGKAFIWTPPSAFLMMVGIDRGNTRGARILNLRGDTLAEVESDPTRRAGRLIPRPTPTGEVLQLTLPEEFNGVLTVEGVPGLLCPSPEAAARLRGGMVESLGKWVAGPLQARARELAAEIASGLDRDVSFEFPQTIPDDLTNLPYHVLGFGKYGALNTIDFKVKQQNRYLDPMDLNFGSTRDTPREAPSSEEDFRPIGGATNFDPAAFAGAVTFDSPLNPAYHSRELTKRAALGSLVNISNLQGDDLMREGSLLKSVYPITHIFFAYGGSFAEPFLELQPLLDEEVREVWRQGLIALGDKIADYQAYQSNQWSHMLLAHLDTYLATGEKRFLGYFERQARAYYGNTYGPNSKFGIHPTGYYLENYGPDGNYDKLNSFCVAISYYKYRELPDADPELLALIEDAIQRNLRFNSFFWLPQPDGSLAGPNHMNARKSAYIGDLGYPGTLMTKSDFPLSAARFALTPAPERGLGIAGTFSFAANREGWIRQSIENGLEKGADGYDAGGGTWVSGIVKCYTQPKIVEPDRLPYEEDGATWALPGLLAWNQNGIYGMVFSDVAGTKVKNHNSITGGAPSALWTPGTGTFLSSVIPSGDPTSKHQTKPEDLTFAAIYGTTPSGDFFHSGKERASTESNAQNNVHTITSEVKSPKGTLTWRYDYSESPLKIGVRFKAHEPVQECYVNLPLYRNMDSTRIQIASPGGAVFTTDTGCVRINWAAGKPGELATSARKEIERLVIPIGSDGEWTWISFKPVSYNEIIRHTLSKK</sequence>
<evidence type="ECO:0000256" key="1">
    <source>
        <dbReference type="SAM" id="MobiDB-lite"/>
    </source>
</evidence>
<gene>
    <name evidence="3" type="ORF">H5P30_12860</name>
</gene>
<feature type="region of interest" description="Disordered" evidence="1">
    <location>
        <begin position="369"/>
        <end position="390"/>
    </location>
</feature>
<feature type="chain" id="PRO_5031298413" evidence="2">
    <location>
        <begin position="22"/>
        <end position="957"/>
    </location>
</feature>
<dbReference type="RefSeq" id="WP_185693332.1">
    <property type="nucleotide sequence ID" value="NZ_JACHVA010000101.1"/>
</dbReference>
<comment type="caution">
    <text evidence="3">The sequence shown here is derived from an EMBL/GenBank/DDBJ whole genome shotgun (WGS) entry which is preliminary data.</text>
</comment>
<evidence type="ECO:0000313" key="4">
    <source>
        <dbReference type="Proteomes" id="UP000525652"/>
    </source>
</evidence>